<comment type="caution">
    <text evidence="1">The sequence shown here is derived from an EMBL/GenBank/DDBJ whole genome shotgun (WGS) entry which is preliminary data.</text>
</comment>
<dbReference type="EMBL" id="LOBU02000022">
    <property type="protein sequence ID" value="OKA04555.1"/>
    <property type="molecule type" value="Genomic_DNA"/>
</dbReference>
<evidence type="ECO:0000313" key="1">
    <source>
        <dbReference type="EMBL" id="KZB88401.1"/>
    </source>
</evidence>
<dbReference type="Proteomes" id="UP000186883">
    <property type="component" value="Unassembled WGS sequence"/>
</dbReference>
<reference evidence="1 3" key="1">
    <citation type="submission" date="2015-12" db="EMBL/GenBank/DDBJ databases">
        <title>Amycolatopsis regifaucium genome sequencing and assembly.</title>
        <authorList>
            <person name="Mayilraj S."/>
        </authorList>
    </citation>
    <scope>NUCLEOTIDE SEQUENCE [LARGE SCALE GENOMIC DNA]</scope>
    <source>
        <strain evidence="1 3">GY080</strain>
    </source>
</reference>
<dbReference type="AlphaFoldDB" id="A0A154MVS9"/>
<proteinExistence type="predicted"/>
<reference evidence="2 4" key="2">
    <citation type="submission" date="2016-11" db="EMBL/GenBank/DDBJ databases">
        <title>Genome sequencing of Amycolatopsis regifaucium.</title>
        <authorList>
            <person name="Mayilraj S."/>
            <person name="Kaur N."/>
        </authorList>
    </citation>
    <scope>NUCLEOTIDE SEQUENCE [LARGE SCALE GENOMIC DNA]</scope>
    <source>
        <strain evidence="2 4">GY080</strain>
    </source>
</reference>
<dbReference type="Proteomes" id="UP000076321">
    <property type="component" value="Unassembled WGS sequence"/>
</dbReference>
<dbReference type="OrthoDB" id="3632960at2"/>
<evidence type="ECO:0000313" key="4">
    <source>
        <dbReference type="Proteomes" id="UP000186883"/>
    </source>
</evidence>
<evidence type="ECO:0000313" key="3">
    <source>
        <dbReference type="Proteomes" id="UP000076321"/>
    </source>
</evidence>
<sequence>MVVVYQQKSAPFAVYETIGDCNLAYPYARMPSKGEARGGVRSFTCAAAGLWDDLTVSGHKYTLDFLPDDIPVRGEPDRLGAVVATQWGHPPILLLAGRVPLHWAWEAITKAWPTTLDGAARVLHSISR</sequence>
<evidence type="ECO:0000313" key="2">
    <source>
        <dbReference type="EMBL" id="OKA04555.1"/>
    </source>
</evidence>
<keyword evidence="4" id="KW-1185">Reference proteome</keyword>
<dbReference type="RefSeq" id="WP_061988673.1">
    <property type="nucleotide sequence ID" value="NZ_FOPQ01000004.1"/>
</dbReference>
<gene>
    <name evidence="2" type="ORF">ATP06_0231960</name>
    <name evidence="1" type="ORF">AVL48_18550</name>
</gene>
<protein>
    <submittedName>
        <fullName evidence="1">Uncharacterized protein</fullName>
    </submittedName>
</protein>
<organism evidence="1 3">
    <name type="scientific">Amycolatopsis regifaucium</name>
    <dbReference type="NCBI Taxonomy" id="546365"/>
    <lineage>
        <taxon>Bacteria</taxon>
        <taxon>Bacillati</taxon>
        <taxon>Actinomycetota</taxon>
        <taxon>Actinomycetes</taxon>
        <taxon>Pseudonocardiales</taxon>
        <taxon>Pseudonocardiaceae</taxon>
        <taxon>Amycolatopsis</taxon>
    </lineage>
</organism>
<accession>A0A154MVS9</accession>
<name>A0A154MVS9_9PSEU</name>
<dbReference type="EMBL" id="LQCI01000002">
    <property type="protein sequence ID" value="KZB88401.1"/>
    <property type="molecule type" value="Genomic_DNA"/>
</dbReference>